<dbReference type="PIRSF" id="PIRSF500176">
    <property type="entry name" value="L_ASNase"/>
    <property type="match status" value="1"/>
</dbReference>
<dbReference type="InterPro" id="IPR036152">
    <property type="entry name" value="Asp/glu_Ase-like_sf"/>
</dbReference>
<dbReference type="EC" id="3.5.1.1" evidence="2"/>
<sequence>MGGHRQSRVPTGSTTEDAEVDDAKFSFVAAGTLNPQKARILLQLALTQTKDTKQIQQMFNQY</sequence>
<reference evidence="2 3" key="1">
    <citation type="submission" date="2018-06" db="EMBL/GenBank/DDBJ databases">
        <authorList>
            <consortium name="Pathogen Informatics"/>
            <person name="Doyle S."/>
        </authorList>
    </citation>
    <scope>NUCLEOTIDE SEQUENCE [LARGE SCALE GENOMIC DNA]</scope>
    <source>
        <strain evidence="2 3">NCTC12961</strain>
    </source>
</reference>
<name>A0A2X4UB23_SERPL</name>
<keyword evidence="2" id="KW-0378">Hydrolase</keyword>
<dbReference type="SUPFAM" id="SSF53774">
    <property type="entry name" value="Glutaminase/Asparaginase"/>
    <property type="match status" value="1"/>
</dbReference>
<evidence type="ECO:0000313" key="2">
    <source>
        <dbReference type="EMBL" id="SQI36363.1"/>
    </source>
</evidence>
<feature type="domain" description="Asparaginase/glutaminase C-terminal" evidence="1">
    <location>
        <begin position="6"/>
        <end position="59"/>
    </location>
</feature>
<dbReference type="Proteomes" id="UP000248897">
    <property type="component" value="Chromosome 1"/>
</dbReference>
<gene>
    <name evidence="2" type="primary">ansB_2</name>
    <name evidence="2" type="ORF">NCTC12961_02115</name>
</gene>
<evidence type="ECO:0000313" key="3">
    <source>
        <dbReference type="Proteomes" id="UP000248897"/>
    </source>
</evidence>
<dbReference type="InterPro" id="IPR027473">
    <property type="entry name" value="L-asparaginase_C"/>
</dbReference>
<evidence type="ECO:0000259" key="1">
    <source>
        <dbReference type="Pfam" id="PF17763"/>
    </source>
</evidence>
<dbReference type="Pfam" id="PF17763">
    <property type="entry name" value="Asparaginase_C"/>
    <property type="match status" value="1"/>
</dbReference>
<dbReference type="InterPro" id="IPR006034">
    <property type="entry name" value="Asparaginase/glutaminase-like"/>
</dbReference>
<dbReference type="EMBL" id="LS483469">
    <property type="protein sequence ID" value="SQI36363.1"/>
    <property type="molecule type" value="Genomic_DNA"/>
</dbReference>
<organism evidence="2 3">
    <name type="scientific">Serratia plymuthica</name>
    <dbReference type="NCBI Taxonomy" id="82996"/>
    <lineage>
        <taxon>Bacteria</taxon>
        <taxon>Pseudomonadati</taxon>
        <taxon>Pseudomonadota</taxon>
        <taxon>Gammaproteobacteria</taxon>
        <taxon>Enterobacterales</taxon>
        <taxon>Yersiniaceae</taxon>
        <taxon>Serratia</taxon>
    </lineage>
</organism>
<dbReference type="Gene3D" id="3.40.50.40">
    <property type="match status" value="1"/>
</dbReference>
<protein>
    <submittedName>
        <fullName evidence="2">L-asparaginase 2</fullName>
        <ecNumber evidence="2">3.5.1.1</ecNumber>
    </submittedName>
</protein>
<dbReference type="GO" id="GO:0004067">
    <property type="term" value="F:asparaginase activity"/>
    <property type="evidence" value="ECO:0007669"/>
    <property type="project" value="UniProtKB-UniRule"/>
</dbReference>
<dbReference type="PIRSF" id="PIRSF001220">
    <property type="entry name" value="L-ASNase_gatD"/>
    <property type="match status" value="1"/>
</dbReference>
<accession>A0A2X4UB23</accession>
<dbReference type="PROSITE" id="PS51732">
    <property type="entry name" value="ASN_GLN_ASE_3"/>
    <property type="match status" value="1"/>
</dbReference>
<proteinExistence type="predicted"/>
<dbReference type="InterPro" id="IPR040919">
    <property type="entry name" value="Asparaginase_C"/>
</dbReference>
<dbReference type="AlphaFoldDB" id="A0A2X4UB23"/>